<gene>
    <name evidence="1" type="ORF">SAMN02745243_03319</name>
</gene>
<dbReference type="Proteomes" id="UP000184301">
    <property type="component" value="Unassembled WGS sequence"/>
</dbReference>
<sequence>MTFPSIQMNNGEVFSGEKIGELTEFIIKKFSEENLSRDEAIHILTTTSEIIGEYAIVRLSD</sequence>
<keyword evidence="2" id="KW-1185">Reference proteome</keyword>
<dbReference type="RefSeq" id="WP_073112505.1">
    <property type="nucleotide sequence ID" value="NZ_FQZY01000062.1"/>
</dbReference>
<dbReference type="EMBL" id="FQZY01000062">
    <property type="protein sequence ID" value="SHK59980.1"/>
    <property type="molecule type" value="Genomic_DNA"/>
</dbReference>
<protein>
    <submittedName>
        <fullName evidence="1">Uncharacterized protein</fullName>
    </submittedName>
</protein>
<evidence type="ECO:0000313" key="2">
    <source>
        <dbReference type="Proteomes" id="UP000184301"/>
    </source>
</evidence>
<reference evidence="1 2" key="1">
    <citation type="submission" date="2016-11" db="EMBL/GenBank/DDBJ databases">
        <authorList>
            <person name="Jaros S."/>
            <person name="Januszkiewicz K."/>
            <person name="Wedrychowicz H."/>
        </authorList>
    </citation>
    <scope>NUCLEOTIDE SEQUENCE [LARGE SCALE GENOMIC DNA]</scope>
    <source>
        <strain evidence="1 2">DSM 15480</strain>
    </source>
</reference>
<dbReference type="OrthoDB" id="9932754at2"/>
<organism evidence="1 2">
    <name type="scientific">Hespellia stercorisuis DSM 15480</name>
    <dbReference type="NCBI Taxonomy" id="1121950"/>
    <lineage>
        <taxon>Bacteria</taxon>
        <taxon>Bacillati</taxon>
        <taxon>Bacillota</taxon>
        <taxon>Clostridia</taxon>
        <taxon>Lachnospirales</taxon>
        <taxon>Lachnospiraceae</taxon>
        <taxon>Hespellia</taxon>
    </lineage>
</organism>
<proteinExistence type="predicted"/>
<dbReference type="AlphaFoldDB" id="A0A1M6TSU9"/>
<name>A0A1M6TSU9_9FIRM</name>
<evidence type="ECO:0000313" key="1">
    <source>
        <dbReference type="EMBL" id="SHK59980.1"/>
    </source>
</evidence>
<dbReference type="STRING" id="1121950.SAMN02745243_03319"/>
<accession>A0A1M6TSU9</accession>